<dbReference type="Pfam" id="PF00069">
    <property type="entry name" value="Pkinase"/>
    <property type="match status" value="1"/>
</dbReference>
<dbReference type="PROSITE" id="PS00107">
    <property type="entry name" value="PROTEIN_KINASE_ATP"/>
    <property type="match status" value="1"/>
</dbReference>
<dbReference type="InterPro" id="IPR000719">
    <property type="entry name" value="Prot_kinase_dom"/>
</dbReference>
<dbReference type="EMBL" id="BTRK01000002">
    <property type="protein sequence ID" value="GMR38305.1"/>
    <property type="molecule type" value="Genomic_DNA"/>
</dbReference>
<dbReference type="PANTHER" id="PTHR11042:SF91">
    <property type="entry name" value="EUKARYOTIC TRANSLATION INITIATION FACTOR 2-ALPHA KINASE"/>
    <property type="match status" value="1"/>
</dbReference>
<keyword evidence="1" id="KW-0808">Transferase</keyword>
<dbReference type="InterPro" id="IPR050339">
    <property type="entry name" value="CC_SR_Kinase"/>
</dbReference>
<dbReference type="FunFam" id="1.10.510.10:FF:001020">
    <property type="entry name" value="Transmembrane ion channel"/>
    <property type="match status" value="1"/>
</dbReference>
<dbReference type="PROSITE" id="PS00108">
    <property type="entry name" value="PROTEIN_KINASE_ST"/>
    <property type="match status" value="1"/>
</dbReference>
<dbReference type="InterPro" id="IPR011009">
    <property type="entry name" value="Kinase-like_dom_sf"/>
</dbReference>
<dbReference type="FunFam" id="3.30.200.20:FF:000706">
    <property type="entry name" value="Protein kinase"/>
    <property type="match status" value="1"/>
</dbReference>
<dbReference type="PROSITE" id="PS50011">
    <property type="entry name" value="PROTEIN_KINASE_DOM"/>
    <property type="match status" value="2"/>
</dbReference>
<evidence type="ECO:0000256" key="4">
    <source>
        <dbReference type="ARBA" id="ARBA00022840"/>
    </source>
</evidence>
<evidence type="ECO:0000256" key="6">
    <source>
        <dbReference type="PROSITE-ProRule" id="PRU10141"/>
    </source>
</evidence>
<keyword evidence="3" id="KW-0418">Kinase</keyword>
<sequence length="775" mass="88361">KRFSSNGTPLYMAPEQSHCLLMDYDTKVDVFALGLILAELCFVLGEHTRDHVFYNLRFGIPNGILSDHPDIANCICNNMYEEPPDACEQKPMTNQHKSEISHAPFDMTVCNFVRRLWKNEYFCQLENGLSLSFANFDGLCEVYTNSGYTRDRSSYATNSRVGIKESVKFAGELSNVVFFYSETQIQKKIKYTFYASRHINSGQLTSGKLRDISVADKLHFAVQQPFFLSSNDQTAESFFGEKFELKTKIGDDQAFFFRRNCVFVVTREANTPLPTANLFDNIVIVTLPMSYSLPQSIYGEDDPFLFLLCGNQLMIMQDTLEISTICIDGFNTLSSSLGGISDNGDLLINVHDGGYPSYNMLLAMNFEDEIFDSDFTTTVTNSNDEPALNEKEALMLPKLESNGIFPARERKIHYEMSEEDLAQALYQSTVEAQISELHDTVKKLTSDVNRKDAEITRLRDELTLSNSRMHQLSFRNLPQASHHDFTSKFSNEFEVQQILGAGSFGMVFKAVNTFDEFAYAVKRIPVEALEKHVAKALREVRAMAQLDHPNIVRYNSTWIETPPEGWQAEADYEMSRRFGSSHFTVNCSNKAMFIYIQMQLCEYSLADWMKGQSHTSRDIPRMVSWFKQIASAVAYMHSKNLSHRDLKPSNILFVEKDILKICDLGIVNQFKFENGQEVAETLTSTGTALYMAPEQGGFVYKSTVDVFTLGLILAEMCIVMTDDQRKKIFAEYRCGIQGNRLQNQPRLNNFISLLTQVDYRKRPTSRDILQNPFLQ</sequence>
<dbReference type="SUPFAM" id="SSF56112">
    <property type="entry name" value="Protein kinase-like (PK-like)"/>
    <property type="match status" value="2"/>
</dbReference>
<evidence type="ECO:0000313" key="9">
    <source>
        <dbReference type="Proteomes" id="UP001328107"/>
    </source>
</evidence>
<evidence type="ECO:0000256" key="2">
    <source>
        <dbReference type="ARBA" id="ARBA00022741"/>
    </source>
</evidence>
<keyword evidence="4 6" id="KW-0067">ATP-binding</keyword>
<reference evidence="9" key="1">
    <citation type="submission" date="2022-10" db="EMBL/GenBank/DDBJ databases">
        <title>Genome assembly of Pristionchus species.</title>
        <authorList>
            <person name="Yoshida K."/>
            <person name="Sommer R.J."/>
        </authorList>
    </citation>
    <scope>NUCLEOTIDE SEQUENCE [LARGE SCALE GENOMIC DNA]</scope>
    <source>
        <strain evidence="9">RS5460</strain>
    </source>
</reference>
<feature type="domain" description="Protein kinase" evidence="7">
    <location>
        <begin position="1"/>
        <end position="105"/>
    </location>
</feature>
<evidence type="ECO:0000259" key="7">
    <source>
        <dbReference type="PROSITE" id="PS50011"/>
    </source>
</evidence>
<feature type="non-terminal residue" evidence="8">
    <location>
        <position position="1"/>
    </location>
</feature>
<feature type="binding site" evidence="6">
    <location>
        <position position="522"/>
    </location>
    <ligand>
        <name>ATP</name>
        <dbReference type="ChEBI" id="CHEBI:30616"/>
    </ligand>
</feature>
<dbReference type="Gene3D" id="1.10.510.10">
    <property type="entry name" value="Transferase(Phosphotransferase) domain 1"/>
    <property type="match status" value="2"/>
</dbReference>
<dbReference type="AlphaFoldDB" id="A0AAN4ZIH0"/>
<dbReference type="GO" id="GO:0005634">
    <property type="term" value="C:nucleus"/>
    <property type="evidence" value="ECO:0007669"/>
    <property type="project" value="TreeGrafter"/>
</dbReference>
<protein>
    <recommendedName>
        <fullName evidence="7">Protein kinase domain-containing protein</fullName>
    </recommendedName>
</protein>
<dbReference type="InterPro" id="IPR017441">
    <property type="entry name" value="Protein_kinase_ATP_BS"/>
</dbReference>
<dbReference type="GO" id="GO:0005524">
    <property type="term" value="F:ATP binding"/>
    <property type="evidence" value="ECO:0007669"/>
    <property type="project" value="UniProtKB-UniRule"/>
</dbReference>
<dbReference type="GO" id="GO:0004694">
    <property type="term" value="F:eukaryotic translation initiation factor 2alpha kinase activity"/>
    <property type="evidence" value="ECO:0007669"/>
    <property type="project" value="TreeGrafter"/>
</dbReference>
<comment type="similarity">
    <text evidence="5">Belongs to the protein kinase superfamily. Ser/Thr protein kinase family. GCN2 subfamily.</text>
</comment>
<name>A0AAN4ZIH0_9BILA</name>
<evidence type="ECO:0000313" key="8">
    <source>
        <dbReference type="EMBL" id="GMR38305.1"/>
    </source>
</evidence>
<comment type="caution">
    <text evidence="8">The sequence shown here is derived from an EMBL/GenBank/DDBJ whole genome shotgun (WGS) entry which is preliminary data.</text>
</comment>
<evidence type="ECO:0000256" key="1">
    <source>
        <dbReference type="ARBA" id="ARBA00022679"/>
    </source>
</evidence>
<evidence type="ECO:0000256" key="3">
    <source>
        <dbReference type="ARBA" id="ARBA00022777"/>
    </source>
</evidence>
<organism evidence="8 9">
    <name type="scientific">Pristionchus mayeri</name>
    <dbReference type="NCBI Taxonomy" id="1317129"/>
    <lineage>
        <taxon>Eukaryota</taxon>
        <taxon>Metazoa</taxon>
        <taxon>Ecdysozoa</taxon>
        <taxon>Nematoda</taxon>
        <taxon>Chromadorea</taxon>
        <taxon>Rhabditida</taxon>
        <taxon>Rhabditina</taxon>
        <taxon>Diplogasteromorpha</taxon>
        <taxon>Diplogasteroidea</taxon>
        <taxon>Neodiplogasteridae</taxon>
        <taxon>Pristionchus</taxon>
    </lineage>
</organism>
<dbReference type="SMART" id="SM00220">
    <property type="entry name" value="S_TKc"/>
    <property type="match status" value="1"/>
</dbReference>
<dbReference type="InterPro" id="IPR008271">
    <property type="entry name" value="Ser/Thr_kinase_AS"/>
</dbReference>
<dbReference type="GO" id="GO:0005737">
    <property type="term" value="C:cytoplasm"/>
    <property type="evidence" value="ECO:0007669"/>
    <property type="project" value="TreeGrafter"/>
</dbReference>
<dbReference type="PANTHER" id="PTHR11042">
    <property type="entry name" value="EUKARYOTIC TRANSLATION INITIATION FACTOR 2-ALPHA KINASE EIF2-ALPHA KINASE -RELATED"/>
    <property type="match status" value="1"/>
</dbReference>
<feature type="domain" description="Protein kinase" evidence="7">
    <location>
        <begin position="493"/>
        <end position="774"/>
    </location>
</feature>
<accession>A0AAN4ZIH0</accession>
<dbReference type="Proteomes" id="UP001328107">
    <property type="component" value="Unassembled WGS sequence"/>
</dbReference>
<evidence type="ECO:0000256" key="5">
    <source>
        <dbReference type="ARBA" id="ARBA00037982"/>
    </source>
</evidence>
<keyword evidence="9" id="KW-1185">Reference proteome</keyword>
<keyword evidence="2 6" id="KW-0547">Nucleotide-binding</keyword>
<proteinExistence type="inferred from homology"/>
<gene>
    <name evidence="8" type="ORF">PMAYCL1PPCAC_08500</name>
</gene>
<dbReference type="Gene3D" id="3.30.200.20">
    <property type="entry name" value="Phosphorylase Kinase, domain 1"/>
    <property type="match status" value="1"/>
</dbReference>